<proteinExistence type="inferred from homology"/>
<accession>A0A1X2G861</accession>
<comment type="caution">
    <text evidence="2">The sequence shown here is derived from an EMBL/GenBank/DDBJ whole genome shotgun (WGS) entry which is preliminary data.</text>
</comment>
<organism evidence="2 3">
    <name type="scientific">Hesseltinella vesiculosa</name>
    <dbReference type="NCBI Taxonomy" id="101127"/>
    <lineage>
        <taxon>Eukaryota</taxon>
        <taxon>Fungi</taxon>
        <taxon>Fungi incertae sedis</taxon>
        <taxon>Mucoromycota</taxon>
        <taxon>Mucoromycotina</taxon>
        <taxon>Mucoromycetes</taxon>
        <taxon>Mucorales</taxon>
        <taxon>Cunninghamellaceae</taxon>
        <taxon>Hesseltinella</taxon>
    </lineage>
</organism>
<dbReference type="InterPro" id="IPR037175">
    <property type="entry name" value="KFase_sf"/>
</dbReference>
<dbReference type="AlphaFoldDB" id="A0A1X2G861"/>
<dbReference type="EMBL" id="MCGT01000033">
    <property type="protein sequence ID" value="ORX47457.1"/>
    <property type="molecule type" value="Genomic_DNA"/>
</dbReference>
<dbReference type="PANTHER" id="PTHR34861">
    <property type="match status" value="1"/>
</dbReference>
<keyword evidence="3" id="KW-1185">Reference proteome</keyword>
<evidence type="ECO:0000313" key="2">
    <source>
        <dbReference type="EMBL" id="ORX47457.1"/>
    </source>
</evidence>
<gene>
    <name evidence="2" type="ORF">DM01DRAFT_1310336</name>
</gene>
<comment type="similarity">
    <text evidence="1">Belongs to the Cyclase 1 superfamily.</text>
</comment>
<evidence type="ECO:0008006" key="4">
    <source>
        <dbReference type="Google" id="ProtNLM"/>
    </source>
</evidence>
<protein>
    <recommendedName>
        <fullName evidence="4">Cyclase</fullName>
    </recommendedName>
</protein>
<sequence>MSLPSYDQLPIDPKYPPHTAWGLWGDDDNLGTLNKITKQNTVDATKLVKHGKIFPLNWALESPRLPMFGRPAIEHRLPCINNVIFDDIYDNYNPQSSSQWDGLSHVAHIASGKFYNGVTVDELGPDGNGRLGIHHMARHGIATRAVLLDYARWAKTNRPDFDPYSSECAITVNELDEVAKAQNVTFKSGDILLVRIGWIAKYNTLTDDEFKAAVGHNLDAPTSAGLKACPETYKWIWDHHFAAVGGDQVAWEVFPPQDWAHSCHSNLIGGFGMPLGELLFLEKLAEDCDEDKVYEFLLTSAPNNKYRGVGTSPNAVCIK</sequence>
<dbReference type="GO" id="GO:0019441">
    <property type="term" value="P:L-tryptophan catabolic process to kynurenine"/>
    <property type="evidence" value="ECO:0007669"/>
    <property type="project" value="InterPro"/>
</dbReference>
<dbReference type="Pfam" id="PF04199">
    <property type="entry name" value="Cyclase"/>
    <property type="match status" value="1"/>
</dbReference>
<dbReference type="STRING" id="101127.A0A1X2G861"/>
<reference evidence="2 3" key="1">
    <citation type="submission" date="2016-07" db="EMBL/GenBank/DDBJ databases">
        <title>Pervasive Adenine N6-methylation of Active Genes in Fungi.</title>
        <authorList>
            <consortium name="DOE Joint Genome Institute"/>
            <person name="Mondo S.J."/>
            <person name="Dannebaum R.O."/>
            <person name="Kuo R.C."/>
            <person name="Labutti K."/>
            <person name="Haridas S."/>
            <person name="Kuo A."/>
            <person name="Salamov A."/>
            <person name="Ahrendt S.R."/>
            <person name="Lipzen A."/>
            <person name="Sullivan W."/>
            <person name="Andreopoulos W.B."/>
            <person name="Clum A."/>
            <person name="Lindquist E."/>
            <person name="Daum C."/>
            <person name="Ramamoorthy G.K."/>
            <person name="Gryganskyi A."/>
            <person name="Culley D."/>
            <person name="Magnuson J.K."/>
            <person name="James T.Y."/>
            <person name="O'Malley M.A."/>
            <person name="Stajich J.E."/>
            <person name="Spatafora J.W."/>
            <person name="Visel A."/>
            <person name="Grigoriev I.V."/>
        </authorList>
    </citation>
    <scope>NUCLEOTIDE SEQUENCE [LARGE SCALE GENOMIC DNA]</scope>
    <source>
        <strain evidence="2 3">NRRL 3301</strain>
    </source>
</reference>
<dbReference type="PANTHER" id="PTHR34861:SF11">
    <property type="entry name" value="CYCLASE"/>
    <property type="match status" value="1"/>
</dbReference>
<name>A0A1X2G861_9FUNG</name>
<dbReference type="InterPro" id="IPR007325">
    <property type="entry name" value="KFase/CYL"/>
</dbReference>
<dbReference type="GO" id="GO:0004061">
    <property type="term" value="F:arylformamidase activity"/>
    <property type="evidence" value="ECO:0007669"/>
    <property type="project" value="InterPro"/>
</dbReference>
<evidence type="ECO:0000256" key="1">
    <source>
        <dbReference type="ARBA" id="ARBA00007865"/>
    </source>
</evidence>
<dbReference type="OrthoDB" id="5396at2759"/>
<evidence type="ECO:0000313" key="3">
    <source>
        <dbReference type="Proteomes" id="UP000242146"/>
    </source>
</evidence>
<dbReference type="Proteomes" id="UP000242146">
    <property type="component" value="Unassembled WGS sequence"/>
</dbReference>
<dbReference type="Gene3D" id="3.50.30.50">
    <property type="entry name" value="Putative cyclase"/>
    <property type="match status" value="1"/>
</dbReference>
<dbReference type="SUPFAM" id="SSF102198">
    <property type="entry name" value="Putative cyclase"/>
    <property type="match status" value="1"/>
</dbReference>